<organism evidence="1 2">
    <name type="scientific">Achlya hypogyna</name>
    <name type="common">Oomycete</name>
    <name type="synonym">Protoachlya hypogyna</name>
    <dbReference type="NCBI Taxonomy" id="1202772"/>
    <lineage>
        <taxon>Eukaryota</taxon>
        <taxon>Sar</taxon>
        <taxon>Stramenopiles</taxon>
        <taxon>Oomycota</taxon>
        <taxon>Saprolegniomycetes</taxon>
        <taxon>Saprolegniales</taxon>
        <taxon>Achlyaceae</taxon>
        <taxon>Achlya</taxon>
    </lineage>
</organism>
<evidence type="ECO:0008006" key="3">
    <source>
        <dbReference type="Google" id="ProtNLM"/>
    </source>
</evidence>
<keyword evidence="2" id="KW-1185">Reference proteome</keyword>
<dbReference type="Proteomes" id="UP000243579">
    <property type="component" value="Unassembled WGS sequence"/>
</dbReference>
<proteinExistence type="predicted"/>
<protein>
    <recommendedName>
        <fullName evidence="3">Spermidine synthase</fullName>
    </recommendedName>
</protein>
<dbReference type="Gene3D" id="3.40.50.150">
    <property type="entry name" value="Vaccinia Virus protein VP39"/>
    <property type="match status" value="1"/>
</dbReference>
<reference evidence="1 2" key="1">
    <citation type="journal article" date="2014" name="Genome Biol. Evol.">
        <title>The secreted proteins of Achlya hypogyna and Thraustotheca clavata identify the ancestral oomycete secretome and reveal gene acquisitions by horizontal gene transfer.</title>
        <authorList>
            <person name="Misner I."/>
            <person name="Blouin N."/>
            <person name="Leonard G."/>
            <person name="Richards T.A."/>
            <person name="Lane C.E."/>
        </authorList>
    </citation>
    <scope>NUCLEOTIDE SEQUENCE [LARGE SCALE GENOMIC DNA]</scope>
    <source>
        <strain evidence="1 2">ATCC 48635</strain>
    </source>
</reference>
<gene>
    <name evidence="1" type="ORF">ACHHYP_20006</name>
</gene>
<evidence type="ECO:0000313" key="2">
    <source>
        <dbReference type="Proteomes" id="UP000243579"/>
    </source>
</evidence>
<dbReference type="AlphaFoldDB" id="A0A1V9ZBF6"/>
<sequence>MAVVMTVAANPTAVSYDIVETRLEGATRVSTVRAEMAFASSNVGMQFLVSDDSIMGAQFTDAELAHQAVYPGFAIMQASLFLDRSLRRALQIGLGVGTVPTFLRQQGVATDAIELSQATVDMAAAHFGYELCTGEACPRGWTRVMDGLVFLDDDAAPTSYDVVIIDVYTGFNVLPFYTLETLGRIRNSWLHRDGVVVMNFVGYYLEPHMDIVRAIDATFRAVFKHVRLFREMPANDLHEPANLVFFASDAPITFSFPKGFENPPSGYYEALVKFQDWEMHLGPTAVDVAADGSVTTTSAEPLTKATDLRVFEASHEATVSFMAARCHELLPQRMWDELKAALAPSSATDSM</sequence>
<evidence type="ECO:0000313" key="1">
    <source>
        <dbReference type="EMBL" id="OQR95318.1"/>
    </source>
</evidence>
<dbReference type="InterPro" id="IPR029063">
    <property type="entry name" value="SAM-dependent_MTases_sf"/>
</dbReference>
<comment type="caution">
    <text evidence="1">The sequence shown here is derived from an EMBL/GenBank/DDBJ whole genome shotgun (WGS) entry which is preliminary data.</text>
</comment>
<dbReference type="SUPFAM" id="SSF53335">
    <property type="entry name" value="S-adenosyl-L-methionine-dependent methyltransferases"/>
    <property type="match status" value="1"/>
</dbReference>
<accession>A0A1V9ZBF6</accession>
<name>A0A1V9ZBF6_ACHHY</name>
<dbReference type="EMBL" id="JNBR01000329">
    <property type="protein sequence ID" value="OQR95318.1"/>
    <property type="molecule type" value="Genomic_DNA"/>
</dbReference>
<dbReference type="OrthoDB" id="2016285at2759"/>